<evidence type="ECO:0000313" key="1">
    <source>
        <dbReference type="EMBL" id="TQV69683.1"/>
    </source>
</evidence>
<protein>
    <submittedName>
        <fullName evidence="1">Uncharacterized protein</fullName>
    </submittedName>
</protein>
<proteinExistence type="predicted"/>
<dbReference type="EMBL" id="VHSG01000027">
    <property type="protein sequence ID" value="TQV69683.1"/>
    <property type="molecule type" value="Genomic_DNA"/>
</dbReference>
<accession>A0A545SXJ3</accession>
<comment type="caution">
    <text evidence="1">The sequence shown here is derived from an EMBL/GenBank/DDBJ whole genome shotgun (WGS) entry which is preliminary data.</text>
</comment>
<sequence length="91" mass="9884">MITFFVRTQVETVEACAQRLQRDRCNLSLATSRCKAHLIKKIGEGPTIAGFFIAGGVLQSLQSKNLRMTPLSSLGLVKYVLALVYPATGGQ</sequence>
<dbReference type="RefSeq" id="WP_142929322.1">
    <property type="nucleotide sequence ID" value="NZ_ML660105.1"/>
</dbReference>
<gene>
    <name evidence="1" type="ORF">FKG94_23100</name>
</gene>
<dbReference type="Proteomes" id="UP000319732">
    <property type="component" value="Unassembled WGS sequence"/>
</dbReference>
<keyword evidence="2" id="KW-1185">Reference proteome</keyword>
<reference evidence="1 2" key="1">
    <citation type="submission" date="2019-06" db="EMBL/GenBank/DDBJ databases">
        <title>Whole genome sequence for Cellvibrionaceae sp. R142.</title>
        <authorList>
            <person name="Wang G."/>
        </authorList>
    </citation>
    <scope>NUCLEOTIDE SEQUENCE [LARGE SCALE GENOMIC DNA]</scope>
    <source>
        <strain evidence="1 2">R142</strain>
    </source>
</reference>
<dbReference type="AlphaFoldDB" id="A0A545SXJ3"/>
<organism evidence="1 2">
    <name type="scientific">Exilibacterium tricleocarpae</name>
    <dbReference type="NCBI Taxonomy" id="2591008"/>
    <lineage>
        <taxon>Bacteria</taxon>
        <taxon>Pseudomonadati</taxon>
        <taxon>Pseudomonadota</taxon>
        <taxon>Gammaproteobacteria</taxon>
        <taxon>Cellvibrionales</taxon>
        <taxon>Cellvibrionaceae</taxon>
        <taxon>Exilibacterium</taxon>
    </lineage>
</organism>
<evidence type="ECO:0000313" key="2">
    <source>
        <dbReference type="Proteomes" id="UP000319732"/>
    </source>
</evidence>
<name>A0A545SXJ3_9GAMM</name>